<evidence type="ECO:0000259" key="4">
    <source>
        <dbReference type="Pfam" id="PF00501"/>
    </source>
</evidence>
<dbReference type="GO" id="GO:0006631">
    <property type="term" value="P:fatty acid metabolic process"/>
    <property type="evidence" value="ECO:0007669"/>
    <property type="project" value="TreeGrafter"/>
</dbReference>
<accession>A0A1H9WTJ2</accession>
<keyword evidence="3" id="KW-0812">Transmembrane</keyword>
<dbReference type="Pfam" id="PF13193">
    <property type="entry name" value="AMP-binding_C"/>
    <property type="match status" value="1"/>
</dbReference>
<keyword evidence="7" id="KW-1185">Reference proteome</keyword>
<dbReference type="Gene3D" id="3.40.50.12780">
    <property type="entry name" value="N-terminal domain of ligase-like"/>
    <property type="match status" value="1"/>
</dbReference>
<feature type="transmembrane region" description="Helical" evidence="3">
    <location>
        <begin position="75"/>
        <end position="96"/>
    </location>
</feature>
<dbReference type="PROSITE" id="PS00455">
    <property type="entry name" value="AMP_BINDING"/>
    <property type="match status" value="1"/>
</dbReference>
<evidence type="ECO:0000259" key="5">
    <source>
        <dbReference type="Pfam" id="PF13193"/>
    </source>
</evidence>
<name>A0A1H9WTJ2_9PSEU</name>
<dbReference type="PANTHER" id="PTHR43201:SF5">
    <property type="entry name" value="MEDIUM-CHAIN ACYL-COA LIGASE ACSF2, MITOCHONDRIAL"/>
    <property type="match status" value="1"/>
</dbReference>
<sequence length="535" mass="57579">MQTTQQIVAASLVDLVKARADERPDEVAVVDLGTAAELTWRELVERADRMAAYLHELGVAPGEVVVMQLPNRAEFVVTALAVLRIGAVVAPVMPIFRERELGFVLRRARARVLVVQHAFRNRQHVAEVDGMIVNGLADGLEHVVVVDGETGAAQGVRWHRFEDVLTGDGSLHGVAPTAADGIAQLLFTSGTTGEPKAVLHRMGSLSRAAVVMARRLGLTGADRVHIASPMAHHSGFLYGMWVALVLGAVQVLQPVWHAGRALEAFATQGGTFMQAATPFLLDLVDAVEGGARKPESLRTFVVTGAAVPRALAERARVVLGTAVCGAWGSTETCMGTLSSPLDEPEKVWGTDGRPLEGVAIRVTDDDGRALAAGQEGHLEVVSACGFDHYLDRPDWTAEAHTDDGWYRTGDLAVIDEAGYLRIVGRVRDVINRGGEKVPVGEVEQLMYRHPAVAEVAIVAMPDPRLGERACAYVTLRPGSELDLAGLHSYLDGARLAKQYWPERLEVVGELPRNPAGKIQKFVLREHARAIVTSSS</sequence>
<feature type="domain" description="AMP-dependent synthetase/ligase" evidence="4">
    <location>
        <begin position="17"/>
        <end position="389"/>
    </location>
</feature>
<dbReference type="GO" id="GO:0031956">
    <property type="term" value="F:medium-chain fatty acid-CoA ligase activity"/>
    <property type="evidence" value="ECO:0007669"/>
    <property type="project" value="TreeGrafter"/>
</dbReference>
<dbReference type="InterPro" id="IPR042099">
    <property type="entry name" value="ANL_N_sf"/>
</dbReference>
<evidence type="ECO:0000313" key="6">
    <source>
        <dbReference type="EMBL" id="SES37262.1"/>
    </source>
</evidence>
<keyword evidence="3" id="KW-0472">Membrane</keyword>
<dbReference type="InterPro" id="IPR000873">
    <property type="entry name" value="AMP-dep_synth/lig_dom"/>
</dbReference>
<dbReference type="EMBL" id="FOFT01000012">
    <property type="protein sequence ID" value="SES37262.1"/>
    <property type="molecule type" value="Genomic_DNA"/>
</dbReference>
<dbReference type="InterPro" id="IPR045851">
    <property type="entry name" value="AMP-bd_C_sf"/>
</dbReference>
<evidence type="ECO:0000256" key="2">
    <source>
        <dbReference type="ARBA" id="ARBA00022598"/>
    </source>
</evidence>
<dbReference type="PANTHER" id="PTHR43201">
    <property type="entry name" value="ACYL-COA SYNTHETASE"/>
    <property type="match status" value="1"/>
</dbReference>
<reference evidence="7" key="1">
    <citation type="submission" date="2016-10" db="EMBL/GenBank/DDBJ databases">
        <authorList>
            <person name="Varghese N."/>
            <person name="Submissions S."/>
        </authorList>
    </citation>
    <scope>NUCLEOTIDE SEQUENCE [LARGE SCALE GENOMIC DNA]</scope>
    <source>
        <strain evidence="7">CGMCC 4.578</strain>
    </source>
</reference>
<dbReference type="RefSeq" id="WP_090069527.1">
    <property type="nucleotide sequence ID" value="NZ_FOFT01000012.1"/>
</dbReference>
<dbReference type="Pfam" id="PF00501">
    <property type="entry name" value="AMP-binding"/>
    <property type="match status" value="1"/>
</dbReference>
<comment type="similarity">
    <text evidence="1">Belongs to the ATP-dependent AMP-binding enzyme family.</text>
</comment>
<dbReference type="GO" id="GO:0016740">
    <property type="term" value="F:transferase activity"/>
    <property type="evidence" value="ECO:0007669"/>
    <property type="project" value="UniProtKB-KW"/>
</dbReference>
<feature type="domain" description="AMP-binding enzyme C-terminal" evidence="5">
    <location>
        <begin position="441"/>
        <end position="517"/>
    </location>
</feature>
<dbReference type="InterPro" id="IPR020845">
    <property type="entry name" value="AMP-binding_CS"/>
</dbReference>
<evidence type="ECO:0000256" key="1">
    <source>
        <dbReference type="ARBA" id="ARBA00006432"/>
    </source>
</evidence>
<gene>
    <name evidence="6" type="ORF">SAMN05216195_112217</name>
</gene>
<keyword evidence="6" id="KW-0808">Transferase</keyword>
<evidence type="ECO:0000256" key="3">
    <source>
        <dbReference type="SAM" id="Phobius"/>
    </source>
</evidence>
<organism evidence="6 7">
    <name type="scientific">Lentzea flaviverrucosa</name>
    <dbReference type="NCBI Taxonomy" id="200379"/>
    <lineage>
        <taxon>Bacteria</taxon>
        <taxon>Bacillati</taxon>
        <taxon>Actinomycetota</taxon>
        <taxon>Actinomycetes</taxon>
        <taxon>Pseudonocardiales</taxon>
        <taxon>Pseudonocardiaceae</taxon>
        <taxon>Lentzea</taxon>
    </lineage>
</organism>
<dbReference type="SUPFAM" id="SSF56801">
    <property type="entry name" value="Acetyl-CoA synthetase-like"/>
    <property type="match status" value="1"/>
</dbReference>
<evidence type="ECO:0000313" key="7">
    <source>
        <dbReference type="Proteomes" id="UP000199028"/>
    </source>
</evidence>
<dbReference type="InterPro" id="IPR025110">
    <property type="entry name" value="AMP-bd_C"/>
</dbReference>
<dbReference type="Gene3D" id="3.30.300.30">
    <property type="match status" value="1"/>
</dbReference>
<keyword evidence="3" id="KW-1133">Transmembrane helix</keyword>
<proteinExistence type="inferred from homology"/>
<dbReference type="Proteomes" id="UP000199028">
    <property type="component" value="Unassembled WGS sequence"/>
</dbReference>
<dbReference type="OrthoDB" id="9803968at2"/>
<protein>
    <submittedName>
        <fullName evidence="6">3-phosphoshikimate 1-carboxyvinyltransferase/cyclohexanecarboxylate-CoA ligase</fullName>
    </submittedName>
</protein>
<keyword evidence="2 6" id="KW-0436">Ligase</keyword>
<dbReference type="AlphaFoldDB" id="A0A1H9WTJ2"/>